<proteinExistence type="predicted"/>
<keyword evidence="1" id="KW-1133">Transmembrane helix</keyword>
<dbReference type="RefSeq" id="WP_259507003.1">
    <property type="nucleotide sequence ID" value="NZ_JANLCM010000001.1"/>
</dbReference>
<keyword evidence="3" id="KW-1185">Reference proteome</keyword>
<protein>
    <recommendedName>
        <fullName evidence="4">DUF4190 domain-containing protein</fullName>
    </recommendedName>
</protein>
<gene>
    <name evidence="2" type="ORF">N1027_08805</name>
</gene>
<dbReference type="Proteomes" id="UP001165584">
    <property type="component" value="Unassembled WGS sequence"/>
</dbReference>
<evidence type="ECO:0000313" key="2">
    <source>
        <dbReference type="EMBL" id="MCS5718237.1"/>
    </source>
</evidence>
<sequence length="76" mass="7892">MSAENSHSVAPVSRFAIVCLVLSLLGASGLGVLLSIGAIVQIRRDGLRGLPIAIAALIISAVSCVVLLVFFNTLRF</sequence>
<organism evidence="2 3">
    <name type="scientific">Herbiconiux aconitum</name>
    <dbReference type="NCBI Taxonomy" id="2970913"/>
    <lineage>
        <taxon>Bacteria</taxon>
        <taxon>Bacillati</taxon>
        <taxon>Actinomycetota</taxon>
        <taxon>Actinomycetes</taxon>
        <taxon>Micrococcales</taxon>
        <taxon>Microbacteriaceae</taxon>
        <taxon>Herbiconiux</taxon>
    </lineage>
</organism>
<accession>A0ABT2GPT3</accession>
<evidence type="ECO:0000256" key="1">
    <source>
        <dbReference type="SAM" id="Phobius"/>
    </source>
</evidence>
<keyword evidence="1" id="KW-0812">Transmembrane</keyword>
<keyword evidence="1" id="KW-0472">Membrane</keyword>
<feature type="transmembrane region" description="Helical" evidence="1">
    <location>
        <begin position="15"/>
        <end position="40"/>
    </location>
</feature>
<evidence type="ECO:0008006" key="4">
    <source>
        <dbReference type="Google" id="ProtNLM"/>
    </source>
</evidence>
<evidence type="ECO:0000313" key="3">
    <source>
        <dbReference type="Proteomes" id="UP001165584"/>
    </source>
</evidence>
<reference evidence="2" key="1">
    <citation type="submission" date="2022-08" db="EMBL/GenBank/DDBJ databases">
        <authorList>
            <person name="Deng Y."/>
            <person name="Han X.-F."/>
            <person name="Zhang Y.-Q."/>
        </authorList>
    </citation>
    <scope>NUCLEOTIDE SEQUENCE</scope>
    <source>
        <strain evidence="2">CPCC 205763</strain>
    </source>
</reference>
<dbReference type="EMBL" id="JANLCM010000001">
    <property type="protein sequence ID" value="MCS5718237.1"/>
    <property type="molecule type" value="Genomic_DNA"/>
</dbReference>
<comment type="caution">
    <text evidence="2">The sequence shown here is derived from an EMBL/GenBank/DDBJ whole genome shotgun (WGS) entry which is preliminary data.</text>
</comment>
<feature type="transmembrane region" description="Helical" evidence="1">
    <location>
        <begin position="52"/>
        <end position="71"/>
    </location>
</feature>
<name>A0ABT2GPT3_9MICO</name>